<feature type="transmembrane region" description="Helical" evidence="1">
    <location>
        <begin position="368"/>
        <end position="388"/>
    </location>
</feature>
<feature type="transmembrane region" description="Helical" evidence="1">
    <location>
        <begin position="155"/>
        <end position="178"/>
    </location>
</feature>
<feature type="transmembrane region" description="Helical" evidence="1">
    <location>
        <begin position="394"/>
        <end position="419"/>
    </location>
</feature>
<feature type="transmembrane region" description="Helical" evidence="1">
    <location>
        <begin position="338"/>
        <end position="356"/>
    </location>
</feature>
<feature type="transmembrane region" description="Helical" evidence="1">
    <location>
        <begin position="218"/>
        <end position="237"/>
    </location>
</feature>
<proteinExistence type="predicted"/>
<name>A0A7W4YI70_LEIAQ</name>
<feature type="transmembrane region" description="Helical" evidence="1">
    <location>
        <begin position="310"/>
        <end position="332"/>
    </location>
</feature>
<evidence type="ECO:0000256" key="1">
    <source>
        <dbReference type="SAM" id="Phobius"/>
    </source>
</evidence>
<comment type="caution">
    <text evidence="2">The sequence shown here is derived from an EMBL/GenBank/DDBJ whole genome shotgun (WGS) entry which is preliminary data.</text>
</comment>
<sequence length="458" mass="46369">MTERRRLAIVDGARVHEIVVPAGTLLETALDGIGLRLQAGQQVLVERTGREVAIDQPAWRLDDGALLSVIDLRDRPQPSKRNATASGAALTTETVAWWILGAVGVLLSALVLGGTDALPADLRIGGALGLGLAALIVGIAWSVRTRDGEADPAATAAATPAAALGPLALAFAAGAAAIPSSAHSIPLVVLTGLAAAAVLAAVIALVASSEQVRDSAGAAAVVLLILGAIWALALLLGMPAQGAAAITLGAAPVALRALPTMLLDVPPGMFIDYQRYQSTRWAVRERVPEPGEPVTLTGARRIAGQSTARLRTATVMIAGIAAISAPLALVPLQQADPLRFWGQLVLSATASLALLLGARRSSVRLLRWVPRAAAAVVVLSVVVAAILASGALGLSVAAAGLLVIGIATSAVLVAVGRGASSLFWSRLADRVEALCVVFALPAGLVAAGVIDLMRGVMA</sequence>
<protein>
    <submittedName>
        <fullName evidence="2">Peptidoglycan/LPS O-acetylase OafA/YrhL</fullName>
    </submittedName>
</protein>
<feature type="transmembrane region" description="Helical" evidence="1">
    <location>
        <begin position="431"/>
        <end position="450"/>
    </location>
</feature>
<dbReference type="AlphaFoldDB" id="A0A7W4YI70"/>
<keyword evidence="1" id="KW-0812">Transmembrane</keyword>
<feature type="transmembrane region" description="Helical" evidence="1">
    <location>
        <begin position="184"/>
        <end position="206"/>
    </location>
</feature>
<dbReference type="EMBL" id="JACHVP010000001">
    <property type="protein sequence ID" value="MBB2965364.1"/>
    <property type="molecule type" value="Genomic_DNA"/>
</dbReference>
<keyword evidence="1" id="KW-0472">Membrane</keyword>
<keyword evidence="3" id="KW-1185">Reference proteome</keyword>
<gene>
    <name evidence="2" type="ORF">FHX33_000096</name>
</gene>
<feature type="transmembrane region" description="Helical" evidence="1">
    <location>
        <begin position="95"/>
        <end position="112"/>
    </location>
</feature>
<organism evidence="2 3">
    <name type="scientific">Leifsonia aquatica</name>
    <name type="common">Corynebacterium aquaticum</name>
    <dbReference type="NCBI Taxonomy" id="144185"/>
    <lineage>
        <taxon>Bacteria</taxon>
        <taxon>Bacillati</taxon>
        <taxon>Actinomycetota</taxon>
        <taxon>Actinomycetes</taxon>
        <taxon>Micrococcales</taxon>
        <taxon>Microbacteriaceae</taxon>
        <taxon>Leifsonia</taxon>
    </lineage>
</organism>
<keyword evidence="1" id="KW-1133">Transmembrane helix</keyword>
<dbReference type="Proteomes" id="UP000538196">
    <property type="component" value="Unassembled WGS sequence"/>
</dbReference>
<feature type="transmembrane region" description="Helical" evidence="1">
    <location>
        <begin position="124"/>
        <end position="143"/>
    </location>
</feature>
<evidence type="ECO:0000313" key="2">
    <source>
        <dbReference type="EMBL" id="MBB2965364.1"/>
    </source>
</evidence>
<evidence type="ECO:0000313" key="3">
    <source>
        <dbReference type="Proteomes" id="UP000538196"/>
    </source>
</evidence>
<feature type="transmembrane region" description="Helical" evidence="1">
    <location>
        <begin position="243"/>
        <end position="265"/>
    </location>
</feature>
<reference evidence="2 3" key="1">
    <citation type="submission" date="2020-08" db="EMBL/GenBank/DDBJ databases">
        <title>Sequencing the genomes of 1000 actinobacteria strains.</title>
        <authorList>
            <person name="Klenk H.-P."/>
        </authorList>
    </citation>
    <scope>NUCLEOTIDE SEQUENCE [LARGE SCALE GENOMIC DNA]</scope>
    <source>
        <strain evidence="2 3">DSM 20146</strain>
    </source>
</reference>
<accession>A0A7W4YI70</accession>
<dbReference type="RefSeq" id="WP_183428046.1">
    <property type="nucleotide sequence ID" value="NZ_JACHVP010000001.1"/>
</dbReference>